<keyword evidence="2" id="KW-0732">Signal</keyword>
<comment type="caution">
    <text evidence="3">The sequence shown here is derived from an EMBL/GenBank/DDBJ whole genome shotgun (WGS) entry which is preliminary data.</text>
</comment>
<gene>
    <name evidence="3" type="ORF">J8F10_28630</name>
</gene>
<name>A0ABS5BZS2_9BACT</name>
<evidence type="ECO:0000256" key="2">
    <source>
        <dbReference type="SAM" id="SignalP"/>
    </source>
</evidence>
<evidence type="ECO:0000313" key="4">
    <source>
        <dbReference type="Proteomes" id="UP000676565"/>
    </source>
</evidence>
<dbReference type="RefSeq" id="WP_210659828.1">
    <property type="nucleotide sequence ID" value="NZ_JAGKQQ010000001.1"/>
</dbReference>
<accession>A0ABS5BZS2</accession>
<protein>
    <submittedName>
        <fullName evidence="3">Uncharacterized protein</fullName>
    </submittedName>
</protein>
<evidence type="ECO:0000313" key="3">
    <source>
        <dbReference type="EMBL" id="MBP3959229.1"/>
    </source>
</evidence>
<dbReference type="Proteomes" id="UP000676565">
    <property type="component" value="Unassembled WGS sequence"/>
</dbReference>
<feature type="signal peptide" evidence="2">
    <location>
        <begin position="1"/>
        <end position="29"/>
    </location>
</feature>
<keyword evidence="4" id="KW-1185">Reference proteome</keyword>
<dbReference type="EMBL" id="JAGKQQ010000001">
    <property type="protein sequence ID" value="MBP3959229.1"/>
    <property type="molecule type" value="Genomic_DNA"/>
</dbReference>
<reference evidence="3 4" key="1">
    <citation type="submission" date="2021-04" db="EMBL/GenBank/DDBJ databases">
        <authorList>
            <person name="Ivanova A."/>
        </authorList>
    </citation>
    <scope>NUCLEOTIDE SEQUENCE [LARGE SCALE GENOMIC DNA]</scope>
    <source>
        <strain evidence="3 4">G18</strain>
    </source>
</reference>
<sequence>MSIRSCFARLATRIVAVAVFAWAGSSARAADVTAPVPVTVGAPVTIGAPGCETCQHGTPKGSCSTCGKSILFPNKNKKPYPVTLAPGACFGYFQTQWRKWDDACPYPYQGHGVSDAPKPAVMTPPRTGEELNPPRPIDPKGTGAEPKGSDAEPKTGTKKPGELPPIPPVPGSKFSP</sequence>
<feature type="region of interest" description="Disordered" evidence="1">
    <location>
        <begin position="114"/>
        <end position="176"/>
    </location>
</feature>
<proteinExistence type="predicted"/>
<organism evidence="3 4">
    <name type="scientific">Gemmata palustris</name>
    <dbReference type="NCBI Taxonomy" id="2822762"/>
    <lineage>
        <taxon>Bacteria</taxon>
        <taxon>Pseudomonadati</taxon>
        <taxon>Planctomycetota</taxon>
        <taxon>Planctomycetia</taxon>
        <taxon>Gemmatales</taxon>
        <taxon>Gemmataceae</taxon>
        <taxon>Gemmata</taxon>
    </lineage>
</organism>
<feature type="chain" id="PRO_5047290782" evidence="2">
    <location>
        <begin position="30"/>
        <end position="176"/>
    </location>
</feature>
<feature type="compositionally biased region" description="Basic and acidic residues" evidence="1">
    <location>
        <begin position="147"/>
        <end position="161"/>
    </location>
</feature>
<evidence type="ECO:0000256" key="1">
    <source>
        <dbReference type="SAM" id="MobiDB-lite"/>
    </source>
</evidence>